<dbReference type="InterPro" id="IPR035906">
    <property type="entry name" value="MetI-like_sf"/>
</dbReference>
<sequence>MKQNRLLKHLYLAIASLVMLYPLLWMLSSSFKPESIIFNDLSLWPSQFTFENYPNGWQALRIDFSIFYKNSAIVAVFSVIGNLISCAFTAYAFARLEFNFKRFWFALMMMTLMLPYHVVLIPQYILFLKLGWVNTYYPLIVPKFLAQEAFFIFLMVQFFKQLPRELDESAMMDGCSVFRIFFKIIVPLSIPAFGTAAIFSFYWTWEDFFGPLIYLNDIEKYTVPLALRAFVSAEDLSFYGESFAMSILSLIPVFIFFIIFQRFIIHGIAMSGIKG</sequence>
<evidence type="ECO:0000256" key="6">
    <source>
        <dbReference type="ARBA" id="ARBA00023136"/>
    </source>
</evidence>
<name>A0A2D6YLL1_9DELT</name>
<reference evidence="10" key="1">
    <citation type="submission" date="2017-09" db="EMBL/GenBank/DDBJ databases">
        <title>The Reconstruction of 2,631 Draft Metagenome-Assembled Genomes from the Global Oceans.</title>
        <authorList>
            <person name="Tully B.J."/>
            <person name="Graham E.D."/>
            <person name="Heidelberg J.F."/>
        </authorList>
    </citation>
    <scope>NUCLEOTIDE SEQUENCE [LARGE SCALE GENOMIC DNA]</scope>
</reference>
<evidence type="ECO:0000313" key="10">
    <source>
        <dbReference type="Proteomes" id="UP000226525"/>
    </source>
</evidence>
<dbReference type="CDD" id="cd06261">
    <property type="entry name" value="TM_PBP2"/>
    <property type="match status" value="1"/>
</dbReference>
<evidence type="ECO:0000256" key="1">
    <source>
        <dbReference type="ARBA" id="ARBA00004651"/>
    </source>
</evidence>
<evidence type="ECO:0000256" key="4">
    <source>
        <dbReference type="ARBA" id="ARBA00022692"/>
    </source>
</evidence>
<dbReference type="PANTHER" id="PTHR43744:SF6">
    <property type="entry name" value="ABC TRANSPORTER PERMEASE PROTEIN YESQ-RELATED"/>
    <property type="match status" value="1"/>
</dbReference>
<dbReference type="Proteomes" id="UP000226525">
    <property type="component" value="Unassembled WGS sequence"/>
</dbReference>
<keyword evidence="6 7" id="KW-0472">Membrane</keyword>
<dbReference type="AlphaFoldDB" id="A0A2D6YLL1"/>
<dbReference type="GO" id="GO:0055085">
    <property type="term" value="P:transmembrane transport"/>
    <property type="evidence" value="ECO:0007669"/>
    <property type="project" value="InterPro"/>
</dbReference>
<protein>
    <submittedName>
        <fullName evidence="9">Sugar ABC transporter permease</fullName>
    </submittedName>
</protein>
<comment type="similarity">
    <text evidence="7">Belongs to the binding-protein-dependent transport system permease family.</text>
</comment>
<keyword evidence="3" id="KW-1003">Cell membrane</keyword>
<feature type="transmembrane region" description="Helical" evidence="7">
    <location>
        <begin position="139"/>
        <end position="159"/>
    </location>
</feature>
<dbReference type="EMBL" id="NZEX01000126">
    <property type="protein sequence ID" value="MAH63985.1"/>
    <property type="molecule type" value="Genomic_DNA"/>
</dbReference>
<feature type="transmembrane region" description="Helical" evidence="7">
    <location>
        <begin position="72"/>
        <end position="93"/>
    </location>
</feature>
<evidence type="ECO:0000256" key="7">
    <source>
        <dbReference type="RuleBase" id="RU363032"/>
    </source>
</evidence>
<dbReference type="PROSITE" id="PS50928">
    <property type="entry name" value="ABC_TM1"/>
    <property type="match status" value="1"/>
</dbReference>
<feature type="transmembrane region" description="Helical" evidence="7">
    <location>
        <begin position="9"/>
        <end position="27"/>
    </location>
</feature>
<dbReference type="SUPFAM" id="SSF161098">
    <property type="entry name" value="MetI-like"/>
    <property type="match status" value="1"/>
</dbReference>
<keyword evidence="4 7" id="KW-0812">Transmembrane</keyword>
<organism evidence="9 10">
    <name type="scientific">SAR324 cluster bacterium</name>
    <dbReference type="NCBI Taxonomy" id="2024889"/>
    <lineage>
        <taxon>Bacteria</taxon>
        <taxon>Deltaproteobacteria</taxon>
        <taxon>SAR324 cluster</taxon>
    </lineage>
</organism>
<evidence type="ECO:0000259" key="8">
    <source>
        <dbReference type="PROSITE" id="PS50928"/>
    </source>
</evidence>
<evidence type="ECO:0000256" key="2">
    <source>
        <dbReference type="ARBA" id="ARBA00022448"/>
    </source>
</evidence>
<evidence type="ECO:0000256" key="5">
    <source>
        <dbReference type="ARBA" id="ARBA00022989"/>
    </source>
</evidence>
<accession>A0A2D6YLL1</accession>
<evidence type="ECO:0000256" key="3">
    <source>
        <dbReference type="ARBA" id="ARBA00022475"/>
    </source>
</evidence>
<feature type="transmembrane region" description="Helical" evidence="7">
    <location>
        <begin position="105"/>
        <end position="127"/>
    </location>
</feature>
<evidence type="ECO:0000313" key="9">
    <source>
        <dbReference type="EMBL" id="MAH63985.1"/>
    </source>
</evidence>
<keyword evidence="5 7" id="KW-1133">Transmembrane helix</keyword>
<keyword evidence="2 7" id="KW-0813">Transport</keyword>
<feature type="domain" description="ABC transmembrane type-1" evidence="8">
    <location>
        <begin position="68"/>
        <end position="260"/>
    </location>
</feature>
<dbReference type="GO" id="GO:0005886">
    <property type="term" value="C:plasma membrane"/>
    <property type="evidence" value="ECO:0007669"/>
    <property type="project" value="UniProtKB-SubCell"/>
</dbReference>
<comment type="caution">
    <text evidence="9">The sequence shown here is derived from an EMBL/GenBank/DDBJ whole genome shotgun (WGS) entry which is preliminary data.</text>
</comment>
<dbReference type="Pfam" id="PF00528">
    <property type="entry name" value="BPD_transp_1"/>
    <property type="match status" value="1"/>
</dbReference>
<gene>
    <name evidence="9" type="ORF">CMN54_11185</name>
</gene>
<feature type="transmembrane region" description="Helical" evidence="7">
    <location>
        <begin position="180"/>
        <end position="205"/>
    </location>
</feature>
<comment type="subcellular location">
    <subcellularLocation>
        <location evidence="1 7">Cell membrane</location>
        <topology evidence="1 7">Multi-pass membrane protein</topology>
    </subcellularLocation>
</comment>
<dbReference type="PANTHER" id="PTHR43744">
    <property type="entry name" value="ABC TRANSPORTER PERMEASE PROTEIN MG189-RELATED-RELATED"/>
    <property type="match status" value="1"/>
</dbReference>
<dbReference type="InterPro" id="IPR000515">
    <property type="entry name" value="MetI-like"/>
</dbReference>
<proteinExistence type="inferred from homology"/>
<dbReference type="Gene3D" id="1.10.3720.10">
    <property type="entry name" value="MetI-like"/>
    <property type="match status" value="1"/>
</dbReference>
<feature type="transmembrane region" description="Helical" evidence="7">
    <location>
        <begin position="243"/>
        <end position="265"/>
    </location>
</feature>